<evidence type="ECO:0008006" key="4">
    <source>
        <dbReference type="Google" id="ProtNLM"/>
    </source>
</evidence>
<dbReference type="Proteomes" id="UP000177652">
    <property type="component" value="Unassembled WGS sequence"/>
</dbReference>
<protein>
    <recommendedName>
        <fullName evidence="4">EfeO-type cupredoxin-like domain-containing protein</fullName>
    </recommendedName>
</protein>
<evidence type="ECO:0000313" key="2">
    <source>
        <dbReference type="EMBL" id="OGG65518.1"/>
    </source>
</evidence>
<dbReference type="Gene3D" id="2.60.40.420">
    <property type="entry name" value="Cupredoxins - blue copper proteins"/>
    <property type="match status" value="1"/>
</dbReference>
<dbReference type="EMBL" id="MFLK01000044">
    <property type="protein sequence ID" value="OGG65518.1"/>
    <property type="molecule type" value="Genomic_DNA"/>
</dbReference>
<keyword evidence="1" id="KW-0812">Transmembrane</keyword>
<keyword evidence="1" id="KW-1133">Transmembrane helix</keyword>
<dbReference type="AlphaFoldDB" id="A0A1F6DVS8"/>
<gene>
    <name evidence="2" type="ORF">A3D71_00255</name>
</gene>
<comment type="caution">
    <text evidence="2">The sequence shown here is derived from an EMBL/GenBank/DDBJ whole genome shotgun (WGS) entry which is preliminary data.</text>
</comment>
<dbReference type="STRING" id="1798497.A3D71_00255"/>
<feature type="transmembrane region" description="Helical" evidence="1">
    <location>
        <begin position="6"/>
        <end position="24"/>
    </location>
</feature>
<dbReference type="SUPFAM" id="SSF49503">
    <property type="entry name" value="Cupredoxins"/>
    <property type="match status" value="1"/>
</dbReference>
<evidence type="ECO:0000313" key="3">
    <source>
        <dbReference type="Proteomes" id="UP000177652"/>
    </source>
</evidence>
<name>A0A1F6DVS8_9BACT</name>
<proteinExistence type="predicted"/>
<dbReference type="InterPro" id="IPR008972">
    <property type="entry name" value="Cupredoxin"/>
</dbReference>
<accession>A0A1F6DVS8</accession>
<organism evidence="2 3">
    <name type="scientific">Candidatus Kaiserbacteria bacterium RIFCSPHIGHO2_02_FULL_55_20</name>
    <dbReference type="NCBI Taxonomy" id="1798497"/>
    <lineage>
        <taxon>Bacteria</taxon>
        <taxon>Candidatus Kaiseribacteriota</taxon>
    </lineage>
</organism>
<reference evidence="2 3" key="1">
    <citation type="journal article" date="2016" name="Nat. Commun.">
        <title>Thousands of microbial genomes shed light on interconnected biogeochemical processes in an aquifer system.</title>
        <authorList>
            <person name="Anantharaman K."/>
            <person name="Brown C.T."/>
            <person name="Hug L.A."/>
            <person name="Sharon I."/>
            <person name="Castelle C.J."/>
            <person name="Probst A.J."/>
            <person name="Thomas B.C."/>
            <person name="Singh A."/>
            <person name="Wilkins M.J."/>
            <person name="Karaoz U."/>
            <person name="Brodie E.L."/>
            <person name="Williams K.H."/>
            <person name="Hubbard S.S."/>
            <person name="Banfield J.F."/>
        </authorList>
    </citation>
    <scope>NUCLEOTIDE SEQUENCE [LARGE SCALE GENOMIC DNA]</scope>
</reference>
<keyword evidence="1" id="KW-0472">Membrane</keyword>
<evidence type="ECO:0000256" key="1">
    <source>
        <dbReference type="SAM" id="Phobius"/>
    </source>
</evidence>
<sequence length="131" mass="14493">MSFSRVAMYAAGAGVLVLGLAIYVSQIQETRPARITGLPEDSASVVLTEQGFTPKEITVKAGGTVTFSTDRDKPFWPASDSHPNHTIYPEFDPQGPVSAGDTWSFRFDKEGDWKYHDHLRSYFTGTIHVVK</sequence>